<dbReference type="EMBL" id="KN837304">
    <property type="protein sequence ID" value="KIJ28518.1"/>
    <property type="molecule type" value="Genomic_DNA"/>
</dbReference>
<keyword evidence="4" id="KW-1185">Reference proteome</keyword>
<accession>A0A0C9TGG5</accession>
<gene>
    <name evidence="3" type="ORF">M422DRAFT_54589</name>
</gene>
<keyword evidence="2" id="KW-0812">Transmembrane</keyword>
<name>A0A0C9TGG5_SPHS4</name>
<proteinExistence type="predicted"/>
<dbReference type="Proteomes" id="UP000054279">
    <property type="component" value="Unassembled WGS sequence"/>
</dbReference>
<evidence type="ECO:0000313" key="3">
    <source>
        <dbReference type="EMBL" id="KIJ28518.1"/>
    </source>
</evidence>
<evidence type="ECO:0000313" key="4">
    <source>
        <dbReference type="Proteomes" id="UP000054279"/>
    </source>
</evidence>
<feature type="region of interest" description="Disordered" evidence="1">
    <location>
        <begin position="192"/>
        <end position="214"/>
    </location>
</feature>
<reference evidence="3 4" key="1">
    <citation type="submission" date="2014-06" db="EMBL/GenBank/DDBJ databases">
        <title>Evolutionary Origins and Diversification of the Mycorrhizal Mutualists.</title>
        <authorList>
            <consortium name="DOE Joint Genome Institute"/>
            <consortium name="Mycorrhizal Genomics Consortium"/>
            <person name="Kohler A."/>
            <person name="Kuo A."/>
            <person name="Nagy L.G."/>
            <person name="Floudas D."/>
            <person name="Copeland A."/>
            <person name="Barry K.W."/>
            <person name="Cichocki N."/>
            <person name="Veneault-Fourrey C."/>
            <person name="LaButti K."/>
            <person name="Lindquist E.A."/>
            <person name="Lipzen A."/>
            <person name="Lundell T."/>
            <person name="Morin E."/>
            <person name="Murat C."/>
            <person name="Riley R."/>
            <person name="Ohm R."/>
            <person name="Sun H."/>
            <person name="Tunlid A."/>
            <person name="Henrissat B."/>
            <person name="Grigoriev I.V."/>
            <person name="Hibbett D.S."/>
            <person name="Martin F."/>
        </authorList>
    </citation>
    <scope>NUCLEOTIDE SEQUENCE [LARGE SCALE GENOMIC DNA]</scope>
    <source>
        <strain evidence="3 4">SS14</strain>
    </source>
</reference>
<sequence>MLCFSAFSGTFSQFPISVKAVPNSDSVEPSLGAVWWFPFQDLPLCLWVIYVLRFLPFSFYLWIFITGKHSPFVALKWHLFFKHLLSASIVKVRLMFRGASDGCMISAEAHALVSFQASGMFFFSTVTEEVKLIAPSPNTFLSSAPPQYFVFFHPKSLLSLLSLFPFTDPPFPLSILILLLISSFNQIHLTSSMTTSADDPNSKSTMGQGGSFHRSPFPYPMPENKMFEKIEACEQFETSVFAEGAFRFQRLLECIFDITGHSQDKPQPSGSISHEGTSLIFHLHHKFSYTQSTTVSVLSIGPPPFVPLLPHSSSVSEAAADLANLVSEDTYSKPFDSDTNNLLNFMSFHEGSAVTDTQTSSMLPDAAQTNTPNRTSSCDTYRFNRCTTDNYTGMDCVDYKTGDESNSGWVQSRGVDSARAVVFKDDLPLN</sequence>
<dbReference type="HOGENOM" id="CLU_638047_0_0_1"/>
<keyword evidence="2" id="KW-1133">Transmembrane helix</keyword>
<protein>
    <submittedName>
        <fullName evidence="3">Uncharacterized protein</fullName>
    </submittedName>
</protein>
<evidence type="ECO:0000256" key="1">
    <source>
        <dbReference type="SAM" id="MobiDB-lite"/>
    </source>
</evidence>
<feature type="compositionally biased region" description="Polar residues" evidence="1">
    <location>
        <begin position="192"/>
        <end position="206"/>
    </location>
</feature>
<evidence type="ECO:0000256" key="2">
    <source>
        <dbReference type="SAM" id="Phobius"/>
    </source>
</evidence>
<organism evidence="3 4">
    <name type="scientific">Sphaerobolus stellatus (strain SS14)</name>
    <dbReference type="NCBI Taxonomy" id="990650"/>
    <lineage>
        <taxon>Eukaryota</taxon>
        <taxon>Fungi</taxon>
        <taxon>Dikarya</taxon>
        <taxon>Basidiomycota</taxon>
        <taxon>Agaricomycotina</taxon>
        <taxon>Agaricomycetes</taxon>
        <taxon>Phallomycetidae</taxon>
        <taxon>Geastrales</taxon>
        <taxon>Sphaerobolaceae</taxon>
        <taxon>Sphaerobolus</taxon>
    </lineage>
</organism>
<feature type="transmembrane region" description="Helical" evidence="2">
    <location>
        <begin position="44"/>
        <end position="65"/>
    </location>
</feature>
<dbReference type="AlphaFoldDB" id="A0A0C9TGG5"/>
<keyword evidence="2" id="KW-0472">Membrane</keyword>